<keyword evidence="1" id="KW-0472">Membrane</keyword>
<reference evidence="3" key="1">
    <citation type="submission" date="2016-11" db="UniProtKB">
        <authorList>
            <consortium name="WormBaseParasite"/>
        </authorList>
    </citation>
    <scope>IDENTIFICATION</scope>
</reference>
<evidence type="ECO:0000313" key="2">
    <source>
        <dbReference type="Proteomes" id="UP000095283"/>
    </source>
</evidence>
<dbReference type="AlphaFoldDB" id="A0A1I7WY10"/>
<evidence type="ECO:0000313" key="3">
    <source>
        <dbReference type="WBParaSite" id="Hba_10121"/>
    </source>
</evidence>
<name>A0A1I7WY10_HETBA</name>
<keyword evidence="2" id="KW-1185">Reference proteome</keyword>
<dbReference type="WBParaSite" id="Hba_10121">
    <property type="protein sequence ID" value="Hba_10121"/>
    <property type="gene ID" value="Hba_10121"/>
</dbReference>
<feature type="transmembrane region" description="Helical" evidence="1">
    <location>
        <begin position="30"/>
        <end position="55"/>
    </location>
</feature>
<keyword evidence="1" id="KW-0812">Transmembrane</keyword>
<dbReference type="Proteomes" id="UP000095283">
    <property type="component" value="Unplaced"/>
</dbReference>
<evidence type="ECO:0000256" key="1">
    <source>
        <dbReference type="SAM" id="Phobius"/>
    </source>
</evidence>
<organism evidence="2 3">
    <name type="scientific">Heterorhabditis bacteriophora</name>
    <name type="common">Entomopathogenic nematode worm</name>
    <dbReference type="NCBI Taxonomy" id="37862"/>
    <lineage>
        <taxon>Eukaryota</taxon>
        <taxon>Metazoa</taxon>
        <taxon>Ecdysozoa</taxon>
        <taxon>Nematoda</taxon>
        <taxon>Chromadorea</taxon>
        <taxon>Rhabditida</taxon>
        <taxon>Rhabditina</taxon>
        <taxon>Rhabditomorpha</taxon>
        <taxon>Strongyloidea</taxon>
        <taxon>Heterorhabditidae</taxon>
        <taxon>Heterorhabditis</taxon>
    </lineage>
</organism>
<sequence>MNCIFFDIVIQIFLVQSLHSLQACKFLLMLPLIGTMPILTYKVIIPWLIICILIMS</sequence>
<keyword evidence="1" id="KW-1133">Transmembrane helix</keyword>
<proteinExistence type="predicted"/>
<accession>A0A1I7WY10</accession>
<protein>
    <submittedName>
        <fullName evidence="3">Ovule protein</fullName>
    </submittedName>
</protein>